<dbReference type="Pfam" id="PF02620">
    <property type="entry name" value="YceD"/>
    <property type="match status" value="1"/>
</dbReference>
<dbReference type="eggNOG" id="COG1399">
    <property type="taxonomic scope" value="Bacteria"/>
</dbReference>
<dbReference type="AlphaFoldDB" id="A0A0R1F8B1"/>
<proteinExistence type="predicted"/>
<dbReference type="PATRIC" id="fig|913848.6.peg.1756"/>
<evidence type="ECO:0000313" key="2">
    <source>
        <dbReference type="Proteomes" id="UP000051181"/>
    </source>
</evidence>
<dbReference type="RefSeq" id="WP_003680172.1">
    <property type="nucleotide sequence ID" value="NZ_AZCN01000049.1"/>
</dbReference>
<organism evidence="1 2">
    <name type="scientific">Loigolactobacillus coryniformis subsp. coryniformis KCTC 3167 = DSM 20001</name>
    <dbReference type="NCBI Taxonomy" id="913848"/>
    <lineage>
        <taxon>Bacteria</taxon>
        <taxon>Bacillati</taxon>
        <taxon>Bacillota</taxon>
        <taxon>Bacilli</taxon>
        <taxon>Lactobacillales</taxon>
        <taxon>Lactobacillaceae</taxon>
        <taxon>Loigolactobacillus</taxon>
    </lineage>
</organism>
<comment type="caution">
    <text evidence="1">The sequence shown here is derived from an EMBL/GenBank/DDBJ whole genome shotgun (WGS) entry which is preliminary data.</text>
</comment>
<dbReference type="InterPro" id="IPR003772">
    <property type="entry name" value="YceD"/>
</dbReference>
<dbReference type="Proteomes" id="UP000051181">
    <property type="component" value="Unassembled WGS sequence"/>
</dbReference>
<sequence length="184" mass="21040">MKWSLLELEKYRQEPLPLADTLDLKATLIERDPQIIDVSPIQVSGLISLDQETITTYVKMKGTLTLPSTRSLKPVALPLDFDFTEFYVPADQRKRAELDQEDTVIVLENATLDLDQAIVDNILLNIPMQVLTPHEREDEADMPKGNDWQVISEDAYDQLLEARKQQVDPRFAQLKGLFDESTDK</sequence>
<protein>
    <recommendedName>
        <fullName evidence="3">Nucleic acid-binding protein</fullName>
    </recommendedName>
</protein>
<dbReference type="EMBL" id="AZCN01000049">
    <property type="protein sequence ID" value="KRK15402.1"/>
    <property type="molecule type" value="Genomic_DNA"/>
</dbReference>
<accession>A0A0R1F8B1</accession>
<dbReference type="GeneID" id="65917344"/>
<evidence type="ECO:0008006" key="3">
    <source>
        <dbReference type="Google" id="ProtNLM"/>
    </source>
</evidence>
<gene>
    <name evidence="1" type="ORF">FD22_GL001715</name>
</gene>
<evidence type="ECO:0000313" key="1">
    <source>
        <dbReference type="EMBL" id="KRK15402.1"/>
    </source>
</evidence>
<reference evidence="1 2" key="1">
    <citation type="journal article" date="2015" name="Genome Announc.">
        <title>Expanding the biotechnology potential of lactobacilli through comparative genomics of 213 strains and associated genera.</title>
        <authorList>
            <person name="Sun Z."/>
            <person name="Harris H.M."/>
            <person name="McCann A."/>
            <person name="Guo C."/>
            <person name="Argimon S."/>
            <person name="Zhang W."/>
            <person name="Yang X."/>
            <person name="Jeffery I.B."/>
            <person name="Cooney J.C."/>
            <person name="Kagawa T.F."/>
            <person name="Liu W."/>
            <person name="Song Y."/>
            <person name="Salvetti E."/>
            <person name="Wrobel A."/>
            <person name="Rasinkangas P."/>
            <person name="Parkhill J."/>
            <person name="Rea M.C."/>
            <person name="O'Sullivan O."/>
            <person name="Ritari J."/>
            <person name="Douillard F.P."/>
            <person name="Paul Ross R."/>
            <person name="Yang R."/>
            <person name="Briner A.E."/>
            <person name="Felis G.E."/>
            <person name="de Vos W.M."/>
            <person name="Barrangou R."/>
            <person name="Klaenhammer T.R."/>
            <person name="Caufield P.W."/>
            <person name="Cui Y."/>
            <person name="Zhang H."/>
            <person name="O'Toole P.W."/>
        </authorList>
    </citation>
    <scope>NUCLEOTIDE SEQUENCE [LARGE SCALE GENOMIC DNA]</scope>
    <source>
        <strain evidence="1 2">DSM 20001</strain>
    </source>
</reference>
<name>A0A0R1F8B1_9LACO</name>